<evidence type="ECO:0000313" key="1">
    <source>
        <dbReference type="EMBL" id="GMN43921.1"/>
    </source>
</evidence>
<dbReference type="Proteomes" id="UP001187192">
    <property type="component" value="Unassembled WGS sequence"/>
</dbReference>
<accession>A0AA88AH84</accession>
<keyword evidence="2" id="KW-1185">Reference proteome</keyword>
<dbReference type="AlphaFoldDB" id="A0AA88AH84"/>
<gene>
    <name evidence="1" type="ORF">TIFTF001_013115</name>
</gene>
<sequence>MAESKSKFESTREWISEHKLRTVGNSLFPFL</sequence>
<name>A0AA88AH84_FICCA</name>
<dbReference type="EMBL" id="BTGU01000017">
    <property type="protein sequence ID" value="GMN43921.1"/>
    <property type="molecule type" value="Genomic_DNA"/>
</dbReference>
<organism evidence="1 2">
    <name type="scientific">Ficus carica</name>
    <name type="common">Common fig</name>
    <dbReference type="NCBI Taxonomy" id="3494"/>
    <lineage>
        <taxon>Eukaryota</taxon>
        <taxon>Viridiplantae</taxon>
        <taxon>Streptophyta</taxon>
        <taxon>Embryophyta</taxon>
        <taxon>Tracheophyta</taxon>
        <taxon>Spermatophyta</taxon>
        <taxon>Magnoliopsida</taxon>
        <taxon>eudicotyledons</taxon>
        <taxon>Gunneridae</taxon>
        <taxon>Pentapetalae</taxon>
        <taxon>rosids</taxon>
        <taxon>fabids</taxon>
        <taxon>Rosales</taxon>
        <taxon>Moraceae</taxon>
        <taxon>Ficeae</taxon>
        <taxon>Ficus</taxon>
    </lineage>
</organism>
<protein>
    <submittedName>
        <fullName evidence="1">Uncharacterized protein</fullName>
    </submittedName>
</protein>
<comment type="caution">
    <text evidence="1">The sequence shown here is derived from an EMBL/GenBank/DDBJ whole genome shotgun (WGS) entry which is preliminary data.</text>
</comment>
<proteinExistence type="predicted"/>
<reference evidence="1" key="1">
    <citation type="submission" date="2023-07" db="EMBL/GenBank/DDBJ databases">
        <title>draft genome sequence of fig (Ficus carica).</title>
        <authorList>
            <person name="Takahashi T."/>
            <person name="Nishimura K."/>
        </authorList>
    </citation>
    <scope>NUCLEOTIDE SEQUENCE</scope>
</reference>
<evidence type="ECO:0000313" key="2">
    <source>
        <dbReference type="Proteomes" id="UP001187192"/>
    </source>
</evidence>